<evidence type="ECO:0000256" key="9">
    <source>
        <dbReference type="PROSITE-ProRule" id="PRU00221"/>
    </source>
</evidence>
<dbReference type="GO" id="GO:0004674">
    <property type="term" value="F:protein serine/threonine kinase activity"/>
    <property type="evidence" value="ECO:0007669"/>
    <property type="project" value="UniProtKB-KW"/>
</dbReference>
<organism evidence="13 14">
    <name type="scientific">Trichocoleus desertorum GB2-A4</name>
    <dbReference type="NCBI Taxonomy" id="2933944"/>
    <lineage>
        <taxon>Bacteria</taxon>
        <taxon>Bacillati</taxon>
        <taxon>Cyanobacteriota</taxon>
        <taxon>Cyanophyceae</taxon>
        <taxon>Leptolyngbyales</taxon>
        <taxon>Trichocoleusaceae</taxon>
        <taxon>Trichocoleus</taxon>
    </lineage>
</organism>
<keyword evidence="5 13" id="KW-0418">Kinase</keyword>
<evidence type="ECO:0000256" key="4">
    <source>
        <dbReference type="ARBA" id="ARBA00022741"/>
    </source>
</evidence>
<dbReference type="PROSITE" id="PS50082">
    <property type="entry name" value="WD_REPEATS_2"/>
    <property type="match status" value="5"/>
</dbReference>
<dbReference type="SMART" id="SM00320">
    <property type="entry name" value="WD40"/>
    <property type="match status" value="7"/>
</dbReference>
<feature type="repeat" description="WD" evidence="9">
    <location>
        <begin position="613"/>
        <end position="654"/>
    </location>
</feature>
<evidence type="ECO:0000256" key="10">
    <source>
        <dbReference type="PROSITE-ProRule" id="PRU10141"/>
    </source>
</evidence>
<dbReference type="InterPro" id="IPR001680">
    <property type="entry name" value="WD40_rpt"/>
</dbReference>
<dbReference type="InterPro" id="IPR011009">
    <property type="entry name" value="Kinase-like_dom_sf"/>
</dbReference>
<evidence type="ECO:0000256" key="6">
    <source>
        <dbReference type="ARBA" id="ARBA00022840"/>
    </source>
</evidence>
<protein>
    <recommendedName>
        <fullName evidence="1">non-specific serine/threonine protein kinase</fullName>
        <ecNumber evidence="1">2.7.11.1</ecNumber>
    </recommendedName>
</protein>
<evidence type="ECO:0000256" key="7">
    <source>
        <dbReference type="ARBA" id="ARBA00047899"/>
    </source>
</evidence>
<comment type="catalytic activity">
    <reaction evidence="7">
        <text>L-threonyl-[protein] + ATP = O-phospho-L-threonyl-[protein] + ADP + H(+)</text>
        <dbReference type="Rhea" id="RHEA:46608"/>
        <dbReference type="Rhea" id="RHEA-COMP:11060"/>
        <dbReference type="Rhea" id="RHEA-COMP:11605"/>
        <dbReference type="ChEBI" id="CHEBI:15378"/>
        <dbReference type="ChEBI" id="CHEBI:30013"/>
        <dbReference type="ChEBI" id="CHEBI:30616"/>
        <dbReference type="ChEBI" id="CHEBI:61977"/>
        <dbReference type="ChEBI" id="CHEBI:456216"/>
        <dbReference type="EC" id="2.7.11.1"/>
    </reaction>
</comment>
<dbReference type="RefSeq" id="WP_190431002.1">
    <property type="nucleotide sequence ID" value="NZ_JAMPKM010000036.1"/>
</dbReference>
<dbReference type="PANTHER" id="PTHR24363:SF0">
    <property type="entry name" value="SERINE_THREONINE KINASE LIKE DOMAIN CONTAINING 1"/>
    <property type="match status" value="1"/>
</dbReference>
<feature type="repeat" description="WD" evidence="9">
    <location>
        <begin position="698"/>
        <end position="736"/>
    </location>
</feature>
<evidence type="ECO:0000256" key="3">
    <source>
        <dbReference type="ARBA" id="ARBA00022679"/>
    </source>
</evidence>
<dbReference type="SUPFAM" id="SSF50978">
    <property type="entry name" value="WD40 repeat-like"/>
    <property type="match status" value="1"/>
</dbReference>
<evidence type="ECO:0000259" key="12">
    <source>
        <dbReference type="PROSITE" id="PS50011"/>
    </source>
</evidence>
<dbReference type="PANTHER" id="PTHR24363">
    <property type="entry name" value="SERINE/THREONINE PROTEIN KINASE"/>
    <property type="match status" value="1"/>
</dbReference>
<keyword evidence="6 10" id="KW-0067">ATP-binding</keyword>
<evidence type="ECO:0000256" key="8">
    <source>
        <dbReference type="ARBA" id="ARBA00048679"/>
    </source>
</evidence>
<dbReference type="InterPro" id="IPR015943">
    <property type="entry name" value="WD40/YVTN_repeat-like_dom_sf"/>
</dbReference>
<dbReference type="CDD" id="cd14014">
    <property type="entry name" value="STKc_PknB_like"/>
    <property type="match status" value="1"/>
</dbReference>
<dbReference type="SMART" id="SM00220">
    <property type="entry name" value="S_TKc"/>
    <property type="match status" value="1"/>
</dbReference>
<feature type="repeat" description="WD" evidence="9">
    <location>
        <begin position="445"/>
        <end position="486"/>
    </location>
</feature>
<keyword evidence="14" id="KW-1185">Reference proteome</keyword>
<feature type="binding site" evidence="10">
    <location>
        <position position="41"/>
    </location>
    <ligand>
        <name>ATP</name>
        <dbReference type="ChEBI" id="CHEBI:30616"/>
    </ligand>
</feature>
<accession>A0ABV0JFQ0</accession>
<evidence type="ECO:0000256" key="5">
    <source>
        <dbReference type="ARBA" id="ARBA00022777"/>
    </source>
</evidence>
<gene>
    <name evidence="13" type="ORF">NC998_26365</name>
</gene>
<evidence type="ECO:0000256" key="2">
    <source>
        <dbReference type="ARBA" id="ARBA00022527"/>
    </source>
</evidence>
<dbReference type="Pfam" id="PF00400">
    <property type="entry name" value="WD40"/>
    <property type="match status" value="4"/>
</dbReference>
<keyword evidence="11" id="KW-0812">Transmembrane</keyword>
<dbReference type="Gene3D" id="2.130.10.10">
    <property type="entry name" value="YVTN repeat-like/Quinoprotein amine dehydrogenase"/>
    <property type="match status" value="2"/>
</dbReference>
<dbReference type="InterPro" id="IPR000719">
    <property type="entry name" value="Prot_kinase_dom"/>
</dbReference>
<keyword evidence="9" id="KW-0853">WD repeat</keyword>
<dbReference type="Proteomes" id="UP001464891">
    <property type="component" value="Unassembled WGS sequence"/>
</dbReference>
<dbReference type="Gene3D" id="1.10.510.10">
    <property type="entry name" value="Transferase(Phosphotransferase) domain 1"/>
    <property type="match status" value="1"/>
</dbReference>
<proteinExistence type="predicted"/>
<keyword evidence="11" id="KW-0472">Membrane</keyword>
<feature type="domain" description="Protein kinase" evidence="12">
    <location>
        <begin position="10"/>
        <end position="271"/>
    </location>
</feature>
<evidence type="ECO:0000313" key="14">
    <source>
        <dbReference type="Proteomes" id="UP001464891"/>
    </source>
</evidence>
<dbReference type="PROSITE" id="PS50011">
    <property type="entry name" value="PROTEIN_KINASE_DOM"/>
    <property type="match status" value="1"/>
</dbReference>
<keyword evidence="11" id="KW-1133">Transmembrane helix</keyword>
<keyword evidence="4 10" id="KW-0547">Nucleotide-binding</keyword>
<keyword evidence="2 13" id="KW-0723">Serine/threonine-protein kinase</keyword>
<sequence>MLGRIVLNRYKVVKFLGSGAFGKTYLAEELDVPDKPPCVIKQLQPQTDNSASFASAKALFNREAEALFRLGKHEQIPQLFDYFEEEGEFYLAEEYVQGETLRAELRNHQAWDEAKGISFLRDTLQVLHYIHEQGIIHRDIKPENIIRRHEDQKLFLIDFGAVKQISLLNQEQPSPTIVHSRGYSPPEQLAGIPQPNSDIYALGMTCVEALAKVKPEALTDLRDPKTRELTLPESVRISAEFESILTKMVEIDSRERYQTVSDVMQALQALLNSTATDLSVNLNPQLEIESENVDTYSPTEISLRKQTGCQLYTLTETSVNTFNSQTETLVTVASQTSDKQEQIDRLISKIDRHQLKSNLNPTRKITELSDYLDSTQKQFKPITHIVNYASRRRLLCLGFLAFVSIGLISTALLVLGSMNPRSQVSQMPKSTDAPQQIEIEKQDELQNHRSEIKLLNFASDDISLISGEENGSIQVYDFKQKSVKRLIQLKSRIRAAVSNSQQQTLAVATEAKAIEIWSLAGKKINQISTEQLIWSLALSQNNQFLAYGELGRVRVVEKPQQNQRLTEKYKLFYKSSEPIRSLAFSPDASTLAGGSADGAIKILKFSSNSLLTLNGHLDDISSVAISPDSRTLISNSADNTIRIWDMTTAKDHLSPIQSDLGDGKAVAMSSDEKLLAAGGFYGTVKIWDLQTGNLLASISEYATEITALAFSQDGRLFAIGDRDGRIRIYKLRWAAR</sequence>
<evidence type="ECO:0000256" key="1">
    <source>
        <dbReference type="ARBA" id="ARBA00012513"/>
    </source>
</evidence>
<dbReference type="EC" id="2.7.11.1" evidence="1"/>
<comment type="caution">
    <text evidence="13">The sequence shown here is derived from an EMBL/GenBank/DDBJ whole genome shotgun (WGS) entry which is preliminary data.</text>
</comment>
<feature type="repeat" description="WD" evidence="9">
    <location>
        <begin position="572"/>
        <end position="613"/>
    </location>
</feature>
<dbReference type="CDD" id="cd00200">
    <property type="entry name" value="WD40"/>
    <property type="match status" value="1"/>
</dbReference>
<evidence type="ECO:0000313" key="13">
    <source>
        <dbReference type="EMBL" id="MEP0820619.1"/>
    </source>
</evidence>
<dbReference type="InterPro" id="IPR036322">
    <property type="entry name" value="WD40_repeat_dom_sf"/>
</dbReference>
<dbReference type="Pfam" id="PF00069">
    <property type="entry name" value="Pkinase"/>
    <property type="match status" value="1"/>
</dbReference>
<dbReference type="PROSITE" id="PS50294">
    <property type="entry name" value="WD_REPEATS_REGION"/>
    <property type="match status" value="2"/>
</dbReference>
<comment type="catalytic activity">
    <reaction evidence="8">
        <text>L-seryl-[protein] + ATP = O-phospho-L-seryl-[protein] + ADP + H(+)</text>
        <dbReference type="Rhea" id="RHEA:17989"/>
        <dbReference type="Rhea" id="RHEA-COMP:9863"/>
        <dbReference type="Rhea" id="RHEA-COMP:11604"/>
        <dbReference type="ChEBI" id="CHEBI:15378"/>
        <dbReference type="ChEBI" id="CHEBI:29999"/>
        <dbReference type="ChEBI" id="CHEBI:30616"/>
        <dbReference type="ChEBI" id="CHEBI:83421"/>
        <dbReference type="ChEBI" id="CHEBI:456216"/>
        <dbReference type="EC" id="2.7.11.1"/>
    </reaction>
</comment>
<feature type="transmembrane region" description="Helical" evidence="11">
    <location>
        <begin position="394"/>
        <end position="418"/>
    </location>
</feature>
<evidence type="ECO:0000256" key="11">
    <source>
        <dbReference type="SAM" id="Phobius"/>
    </source>
</evidence>
<reference evidence="13 14" key="1">
    <citation type="submission" date="2022-04" db="EMBL/GenBank/DDBJ databases">
        <title>Positive selection, recombination, and allopatry shape intraspecific diversity of widespread and dominant cyanobacteria.</title>
        <authorList>
            <person name="Wei J."/>
            <person name="Shu W."/>
            <person name="Hu C."/>
        </authorList>
    </citation>
    <scope>NUCLEOTIDE SEQUENCE [LARGE SCALE GENOMIC DNA]</scope>
    <source>
        <strain evidence="13 14">GB2-A4</strain>
    </source>
</reference>
<dbReference type="SUPFAM" id="SSF56112">
    <property type="entry name" value="Protein kinase-like (PK-like)"/>
    <property type="match status" value="1"/>
</dbReference>
<dbReference type="InterPro" id="IPR017441">
    <property type="entry name" value="Protein_kinase_ATP_BS"/>
</dbReference>
<keyword evidence="3" id="KW-0808">Transferase</keyword>
<name>A0ABV0JFQ0_9CYAN</name>
<dbReference type="PROSITE" id="PS00107">
    <property type="entry name" value="PROTEIN_KINASE_ATP"/>
    <property type="match status" value="1"/>
</dbReference>
<feature type="repeat" description="WD" evidence="9">
    <location>
        <begin position="665"/>
        <end position="697"/>
    </location>
</feature>
<dbReference type="EMBL" id="JAMPKM010000036">
    <property type="protein sequence ID" value="MEP0820619.1"/>
    <property type="molecule type" value="Genomic_DNA"/>
</dbReference>